<proteinExistence type="predicted"/>
<evidence type="ECO:0000256" key="1">
    <source>
        <dbReference type="SAM" id="Phobius"/>
    </source>
</evidence>
<keyword evidence="1" id="KW-0812">Transmembrane</keyword>
<protein>
    <submittedName>
        <fullName evidence="2">Uncharacterized protein</fullName>
    </submittedName>
</protein>
<keyword evidence="1" id="KW-0472">Membrane</keyword>
<dbReference type="AlphaFoldDB" id="A0A1H8JT48"/>
<keyword evidence="3" id="KW-1185">Reference proteome</keyword>
<evidence type="ECO:0000313" key="2">
    <source>
        <dbReference type="EMBL" id="SEN83882.1"/>
    </source>
</evidence>
<dbReference type="EMBL" id="FOCW01000008">
    <property type="protein sequence ID" value="SEN83882.1"/>
    <property type="molecule type" value="Genomic_DNA"/>
</dbReference>
<evidence type="ECO:0000313" key="3">
    <source>
        <dbReference type="Proteomes" id="UP000199531"/>
    </source>
</evidence>
<organism evidence="2 3">
    <name type="scientific">Brachymonas denitrificans DSM 15123</name>
    <dbReference type="NCBI Taxonomy" id="1121117"/>
    <lineage>
        <taxon>Bacteria</taxon>
        <taxon>Pseudomonadati</taxon>
        <taxon>Pseudomonadota</taxon>
        <taxon>Betaproteobacteria</taxon>
        <taxon>Burkholderiales</taxon>
        <taxon>Comamonadaceae</taxon>
        <taxon>Brachymonas</taxon>
    </lineage>
</organism>
<keyword evidence="1" id="KW-1133">Transmembrane helix</keyword>
<feature type="transmembrane region" description="Helical" evidence="1">
    <location>
        <begin position="71"/>
        <end position="92"/>
    </location>
</feature>
<dbReference type="Proteomes" id="UP000199531">
    <property type="component" value="Unassembled WGS sequence"/>
</dbReference>
<feature type="transmembrane region" description="Helical" evidence="1">
    <location>
        <begin position="43"/>
        <end position="59"/>
    </location>
</feature>
<reference evidence="2 3" key="1">
    <citation type="submission" date="2016-10" db="EMBL/GenBank/DDBJ databases">
        <authorList>
            <person name="de Groot N.N."/>
        </authorList>
    </citation>
    <scope>NUCLEOTIDE SEQUENCE [LARGE SCALE GENOMIC DNA]</scope>
    <source>
        <strain evidence="2 3">DSM 15123</strain>
    </source>
</reference>
<feature type="transmembrane region" description="Helical" evidence="1">
    <location>
        <begin position="12"/>
        <end position="31"/>
    </location>
</feature>
<dbReference type="STRING" id="1121117.SAMN02745977_02142"/>
<name>A0A1H8JT48_9BURK</name>
<gene>
    <name evidence="2" type="ORF">SAMN02745977_02142</name>
</gene>
<dbReference type="RefSeq" id="WP_143280589.1">
    <property type="nucleotide sequence ID" value="NZ_FOCW01000008.1"/>
</dbReference>
<sequence>MKKFLTSFYTRLAVGLLFVCALPAFLLPHWNPLALPAGLMQEVSMAAVALAFVASMLSMQRFDWFPGRRSIFAGITIVLGWYGVLAGLLMATRLPYSLTYLTAGLCLTLLFMLLQSTWMRHGQVPRMGYVPLGRASRLDLIKDVEWVRLDEPALPNGGQRLDAIVADLHAPALTNAWQKFLADCTLQHMPVYNIRQVEEALTGRVKIHHMYENTLGSLLPNPTYMAIKYVLEVALILLSLPIVLPCIDPLNSCTGVIVEGNDDEYPDGRRYQALDGQA</sequence>
<feature type="transmembrane region" description="Helical" evidence="1">
    <location>
        <begin position="98"/>
        <end position="118"/>
    </location>
</feature>
<accession>A0A1H8JT48</accession>